<name>A0A5R8ZVN9_9MICC</name>
<organism evidence="1 2">
    <name type="scientific">Nesterenkonia sphaerica</name>
    <dbReference type="NCBI Taxonomy" id="1804988"/>
    <lineage>
        <taxon>Bacteria</taxon>
        <taxon>Bacillati</taxon>
        <taxon>Actinomycetota</taxon>
        <taxon>Actinomycetes</taxon>
        <taxon>Micrococcales</taxon>
        <taxon>Micrococcaceae</taxon>
        <taxon>Nesterenkonia</taxon>
    </lineage>
</organism>
<dbReference type="OrthoDB" id="3722616at2"/>
<sequence length="144" mass="15180">MKASAYRRIAGTDQEQLPLGIDQDAGTGAAGSAGVGSGITVSSMRMGPLIEALTAIYRGLGFEVATGGDEVFYQQVIARLVEPTSKFDSLRVIEEMGMEPVSYATVNRRLPIYATEDFRRALAGALAARADLGPHALVPDLAHG</sequence>
<evidence type="ECO:0000313" key="1">
    <source>
        <dbReference type="EMBL" id="TLP70503.1"/>
    </source>
</evidence>
<gene>
    <name evidence="1" type="ORF">FEF27_13035</name>
</gene>
<accession>A0A5R8ZVN9</accession>
<keyword evidence="2" id="KW-1185">Reference proteome</keyword>
<comment type="caution">
    <text evidence="1">The sequence shown here is derived from an EMBL/GenBank/DDBJ whole genome shotgun (WGS) entry which is preliminary data.</text>
</comment>
<dbReference type="Proteomes" id="UP000306544">
    <property type="component" value="Unassembled WGS sequence"/>
</dbReference>
<dbReference type="EMBL" id="VAWA01000052">
    <property type="protein sequence ID" value="TLP70503.1"/>
    <property type="molecule type" value="Genomic_DNA"/>
</dbReference>
<protein>
    <submittedName>
        <fullName evidence="1">Uncharacterized protein</fullName>
    </submittedName>
</protein>
<dbReference type="AlphaFoldDB" id="A0A5R8ZVN9"/>
<evidence type="ECO:0000313" key="2">
    <source>
        <dbReference type="Proteomes" id="UP000306544"/>
    </source>
</evidence>
<proteinExistence type="predicted"/>
<reference evidence="1 2" key="1">
    <citation type="submission" date="2019-05" db="EMBL/GenBank/DDBJ databases">
        <title>Nesterenkonia sp. GY239, isolated from the Southern Atlantic Ocean.</title>
        <authorList>
            <person name="Zhang G."/>
        </authorList>
    </citation>
    <scope>NUCLEOTIDE SEQUENCE [LARGE SCALE GENOMIC DNA]</scope>
    <source>
        <strain evidence="1 2">GY239</strain>
    </source>
</reference>